<feature type="domain" description="RING-type" evidence="3">
    <location>
        <begin position="14"/>
        <end position="50"/>
    </location>
</feature>
<feature type="region of interest" description="Disordered" evidence="2">
    <location>
        <begin position="61"/>
        <end position="84"/>
    </location>
</feature>
<dbReference type="VEuPathDB" id="FungiDB:H310_05305"/>
<feature type="compositionally biased region" description="Low complexity" evidence="2">
    <location>
        <begin position="64"/>
        <end position="82"/>
    </location>
</feature>
<gene>
    <name evidence="4" type="ORF">H310_05305</name>
</gene>
<dbReference type="EMBL" id="KI913960">
    <property type="protein sequence ID" value="ETW02821.1"/>
    <property type="molecule type" value="Genomic_DNA"/>
</dbReference>
<proteinExistence type="predicted"/>
<organism evidence="4">
    <name type="scientific">Aphanomyces invadans</name>
    <dbReference type="NCBI Taxonomy" id="157072"/>
    <lineage>
        <taxon>Eukaryota</taxon>
        <taxon>Sar</taxon>
        <taxon>Stramenopiles</taxon>
        <taxon>Oomycota</taxon>
        <taxon>Saprolegniomycetes</taxon>
        <taxon>Saprolegniales</taxon>
        <taxon>Verrucalvaceae</taxon>
        <taxon>Aphanomyces</taxon>
    </lineage>
</organism>
<evidence type="ECO:0000256" key="2">
    <source>
        <dbReference type="SAM" id="MobiDB-lite"/>
    </source>
</evidence>
<dbReference type="eggNOG" id="ENOG502S6JG">
    <property type="taxonomic scope" value="Eukaryota"/>
</dbReference>
<dbReference type="PROSITE" id="PS50089">
    <property type="entry name" value="ZF_RING_2"/>
    <property type="match status" value="1"/>
</dbReference>
<dbReference type="GO" id="GO:0008270">
    <property type="term" value="F:zinc ion binding"/>
    <property type="evidence" value="ECO:0007669"/>
    <property type="project" value="UniProtKB-KW"/>
</dbReference>
<protein>
    <recommendedName>
        <fullName evidence="3">RING-type domain-containing protein</fullName>
    </recommendedName>
</protein>
<evidence type="ECO:0000256" key="1">
    <source>
        <dbReference type="PROSITE-ProRule" id="PRU00175"/>
    </source>
</evidence>
<dbReference type="PANTHER" id="PTHR35213:SF3">
    <property type="entry name" value="MYB-LIKE DOMAIN-CONTAINING PROTEIN"/>
    <property type="match status" value="1"/>
</dbReference>
<dbReference type="AlphaFoldDB" id="A0A024U8T1"/>
<keyword evidence="1" id="KW-0862">Zinc</keyword>
<keyword evidence="1" id="KW-0479">Metal-binding</keyword>
<evidence type="ECO:0000259" key="3">
    <source>
        <dbReference type="PROSITE" id="PS50089"/>
    </source>
</evidence>
<dbReference type="SUPFAM" id="SSF57850">
    <property type="entry name" value="RING/U-box"/>
    <property type="match status" value="1"/>
</dbReference>
<dbReference type="RefSeq" id="XP_008868205.1">
    <property type="nucleotide sequence ID" value="XM_008869983.1"/>
</dbReference>
<reference evidence="4" key="1">
    <citation type="submission" date="2013-12" db="EMBL/GenBank/DDBJ databases">
        <title>The Genome Sequence of Aphanomyces invadans NJM9701.</title>
        <authorList>
            <consortium name="The Broad Institute Genomics Platform"/>
            <person name="Russ C."/>
            <person name="Tyler B."/>
            <person name="van West P."/>
            <person name="Dieguez-Uribeondo J."/>
            <person name="Young S.K."/>
            <person name="Zeng Q."/>
            <person name="Gargeya S."/>
            <person name="Fitzgerald M."/>
            <person name="Abouelleil A."/>
            <person name="Alvarado L."/>
            <person name="Chapman S.B."/>
            <person name="Gainer-Dewar J."/>
            <person name="Goldberg J."/>
            <person name="Griggs A."/>
            <person name="Gujja S."/>
            <person name="Hansen M."/>
            <person name="Howarth C."/>
            <person name="Imamovic A."/>
            <person name="Ireland A."/>
            <person name="Larimer J."/>
            <person name="McCowan C."/>
            <person name="Murphy C."/>
            <person name="Pearson M."/>
            <person name="Poon T.W."/>
            <person name="Priest M."/>
            <person name="Roberts A."/>
            <person name="Saif S."/>
            <person name="Shea T."/>
            <person name="Sykes S."/>
            <person name="Wortman J."/>
            <person name="Nusbaum C."/>
            <person name="Birren B."/>
        </authorList>
    </citation>
    <scope>NUCLEOTIDE SEQUENCE [LARGE SCALE GENOMIC DNA]</scope>
    <source>
        <strain evidence="4">NJM9701</strain>
    </source>
</reference>
<sequence length="311" mass="35179">MAHPHQSTALPRRCVVCKGMDAIVLLESCGHAFHSRCIFDWPVLACEVCHTPSDSIALVGRCRSTTNPSSPTSSSTSSPMSTRRNWGDAEHEYCLLLMELFKEGCLPLKQGMHLRQTLAMLLNCNPMRITKKFKQQDTLGKQTYVYHPTPNGANYKRHVQRQKQITTLRDAFYWQLKLHSGQPMEAMREAETEFWIKHLVGFGAMIGQAMSSTIVVPSTPPTPTPMHWEQQPHETAMDVGSAMTIDCTIGLYEPCMSQMEWEVVEELKAQDVDPLPWSGHSLHDEFGDSNDITMGSFFMDRITVDDSIWQC</sequence>
<dbReference type="OrthoDB" id="101216at2759"/>
<name>A0A024U8T1_9STRA</name>
<dbReference type="PANTHER" id="PTHR35213">
    <property type="entry name" value="RING-TYPE DOMAIN-CONTAINING PROTEIN-RELATED"/>
    <property type="match status" value="1"/>
</dbReference>
<keyword evidence="1" id="KW-0863">Zinc-finger</keyword>
<evidence type="ECO:0000313" key="4">
    <source>
        <dbReference type="EMBL" id="ETW02821.1"/>
    </source>
</evidence>
<dbReference type="GeneID" id="20082355"/>
<dbReference type="InterPro" id="IPR001841">
    <property type="entry name" value="Znf_RING"/>
</dbReference>
<dbReference type="SMART" id="SM00184">
    <property type="entry name" value="RING"/>
    <property type="match status" value="1"/>
</dbReference>
<accession>A0A024U8T1</accession>